<dbReference type="InterPro" id="IPR054184">
    <property type="entry name" value="DUF6890"/>
</dbReference>
<dbReference type="Pfam" id="PF21830">
    <property type="entry name" value="DUF6890"/>
    <property type="match status" value="1"/>
</dbReference>
<dbReference type="Proteomes" id="UP001308005">
    <property type="component" value="Unassembled WGS sequence"/>
</dbReference>
<protein>
    <submittedName>
        <fullName evidence="1">Uncharacterized protein</fullName>
    </submittedName>
</protein>
<accession>A0ABU6D2E7</accession>
<evidence type="ECO:0000313" key="1">
    <source>
        <dbReference type="EMBL" id="MEB4592982.1"/>
    </source>
</evidence>
<name>A0ABU6D2E7_9GAMM</name>
<comment type="caution">
    <text evidence="1">The sequence shown here is derived from an EMBL/GenBank/DDBJ whole genome shotgun (WGS) entry which is preliminary data.</text>
</comment>
<gene>
    <name evidence="1" type="ORF">VSS37_18525</name>
</gene>
<dbReference type="EMBL" id="JAYMYJ010000145">
    <property type="protein sequence ID" value="MEB4592982.1"/>
    <property type="molecule type" value="Genomic_DNA"/>
</dbReference>
<keyword evidence="2" id="KW-1185">Reference proteome</keyword>
<dbReference type="RefSeq" id="WP_324697574.1">
    <property type="nucleotide sequence ID" value="NZ_JAYMYJ010000145.1"/>
</dbReference>
<proteinExistence type="predicted"/>
<organism evidence="1 2">
    <name type="scientific">Candidatus Thiothrix phosphatis</name>
    <dbReference type="NCBI Taxonomy" id="3112415"/>
    <lineage>
        <taxon>Bacteria</taxon>
        <taxon>Pseudomonadati</taxon>
        <taxon>Pseudomonadota</taxon>
        <taxon>Gammaproteobacteria</taxon>
        <taxon>Thiotrichales</taxon>
        <taxon>Thiotrichaceae</taxon>
        <taxon>Thiothrix</taxon>
    </lineage>
</organism>
<reference evidence="2" key="1">
    <citation type="submission" date="2023-07" db="EMBL/GenBank/DDBJ databases">
        <title>The carbon used by Thiothrix.</title>
        <authorList>
            <person name="Chen L."/>
        </authorList>
    </citation>
    <scope>NUCLEOTIDE SEQUENCE [LARGE SCALE GENOMIC DNA]</scope>
</reference>
<sequence>MHYLPHIPPGQHDEESLGAALWLERRYWERMEIAIANGISRSLGGDA</sequence>
<evidence type="ECO:0000313" key="2">
    <source>
        <dbReference type="Proteomes" id="UP001308005"/>
    </source>
</evidence>